<dbReference type="EMBL" id="VCGU01000010">
    <property type="protein sequence ID" value="TRY68743.1"/>
    <property type="molecule type" value="Genomic_DNA"/>
</dbReference>
<evidence type="ECO:0000256" key="11">
    <source>
        <dbReference type="ARBA" id="ARBA00023015"/>
    </source>
</evidence>
<keyword evidence="9" id="KW-0862">Zinc</keyword>
<feature type="domain" description="PHD-type" evidence="17">
    <location>
        <begin position="584"/>
        <end position="634"/>
    </location>
</feature>
<dbReference type="InterPro" id="IPR046341">
    <property type="entry name" value="SET_dom_sf"/>
</dbReference>
<dbReference type="GO" id="GO:0045944">
    <property type="term" value="P:positive regulation of transcription by RNA polymerase II"/>
    <property type="evidence" value="ECO:0007669"/>
    <property type="project" value="TreeGrafter"/>
</dbReference>
<dbReference type="PANTHER" id="PTHR45888">
    <property type="entry name" value="HL01030P-RELATED"/>
    <property type="match status" value="1"/>
</dbReference>
<feature type="region of interest" description="Disordered" evidence="16">
    <location>
        <begin position="1066"/>
        <end position="1168"/>
    </location>
</feature>
<name>A0A553NTJ3_TIGCA</name>
<dbReference type="InterPro" id="IPR003889">
    <property type="entry name" value="FYrich_C"/>
</dbReference>
<feature type="compositionally biased region" description="Basic and acidic residues" evidence="16">
    <location>
        <begin position="3573"/>
        <end position="3583"/>
    </location>
</feature>
<feature type="compositionally biased region" description="Polar residues" evidence="16">
    <location>
        <begin position="3803"/>
        <end position="3815"/>
    </location>
</feature>
<feature type="compositionally biased region" description="Low complexity" evidence="16">
    <location>
        <begin position="3549"/>
        <end position="3571"/>
    </location>
</feature>
<keyword evidence="10" id="KW-0156">Chromatin regulator</keyword>
<protein>
    <recommendedName>
        <fullName evidence="23">Histone-lysine N-methyltransferase</fullName>
    </recommendedName>
</protein>
<feature type="compositionally biased region" description="Low complexity" evidence="16">
    <location>
        <begin position="3183"/>
        <end position="3203"/>
    </location>
</feature>
<dbReference type="InterPro" id="IPR013083">
    <property type="entry name" value="Znf_RING/FYVE/PHD"/>
</dbReference>
<evidence type="ECO:0000313" key="22">
    <source>
        <dbReference type="Proteomes" id="UP000318571"/>
    </source>
</evidence>
<sequence length="5098" mass="551416">MSESGGSGPQAGLKSPAAGPSPIKFEPDPTPSSAEPERKRAKTEIKPEVKAEVMSEMPGSPGSNSNSMDGMESGSGLSGTGSGHVLSDLCNALTNTAQLAMATQLMNLPGYSSAAAGVQQAAYLQALAAASGKPQSQYANMLSLALMQSTAAAAAASSAASITPGSTPSSPSALPKRGRGSRGGSVGRPRGSSMANKLKRLDSGEFPAGRGAGRGRGSRGRRRYNASSDSATAFGNTDYVYYMNESGARGGSYLPGGLSSNVSAVSNGMSPSRSSGEGGLSASFDPYADHEELLFSEHYSGKTCSLCNLSERSALGQGEMIKWKVSSDTNVQALILEAKKKSNNASSVVLNSQVSNSDDENDSSSLPGGNLSDKSPSRTSGSLLNARRKARKFTSGDFSEPVDELENVGFTEEPEHALIFESSGHLFVHKQCALWSTDVTKRKSEEGESENLEKVLIGVEKAVTAAMWQKCAHCKHFGASVKCKASGKFYHFPCGAASGSFMQKSTYLLVGAEYLTKVANLADPTLMYLYHNGESWKYGKITELAVEKFENLLFCTVCGQHYYYTGAQVRITPIIRAGWQCQKCKWCQNCRQSNHEDRYLLCDVCDGAFHAHCLRPQMASIPKNGWKCKDLANHPVGTTIIPCVIPATSRGTKASPVRHVHAQCDPEANESAILEKRLNQPSYLYVCKICKAPPRPSAVATAALASGSQSPKFDDNSNDGEDSMSGMDFENGRMGIGKGKPMAMGGKRGRRGTFGFMGGRSTSRGGGNCSPSGGNNSCGSSPVGWKGVPNKPAMTTTTPMPIGAKARVNEVRRRGRQPKIRGMVGLQRPQAEPGMKEEDEEVSKMICVSLSDEFTLKQDICVSCGSVGNDLEGRLIGCTQCGQCYHPHCANVRVTKVILEKGWRCLDCLVCEGCGDKHDEANLILCAVCHMCGSNDPGFNSPWFDNFTLCGPCQSISYCIVCEENYEDGELMIQCFTCLRWCHGECDSILNEEDAEKCAKENYTCQMCRPNDILPPHLAQPTQVKKSIMPSPPRSPDYMGYSHYSNASFINDGVCLTERGMAMLKSQTVEKEKSRRRKRAGLNPMESDRAIFDSIESVVAGGGGGSSGPGIGSADTSLENDGEGDDDDDLMPPPTPGGNTTPGAQPKDGDVVRPLPDGRPPEAPEGFSVVVKDNGVMVLRKRRYRDLKKVGIGGFQAKSRATNKNKSKDDGDSGAPGEEKPKKRAGWRPKKNKILAQYPEYIQESFFGRDCLDSCSGIQDTDDLLEKPTEDDPSIPGEGSTIVLGKEALEAVAEMKKQEEEQKRKQEEEVAAKKAEEEAAKAALALASGTDTAIKDESVINDGASTSKDTSLIEDDALAHGDEDLLGGEDDLLPSDIFGDDLFKFMNDEAAAEGLEDIDESALEEAEKEDENGDDVDNKHADEALAEAFRDTLGPDFKLNPKDIADIMGDVMDGPGEVKEEEEEQGDMVPESHDQHHEIKSEIEDAAMMSPPPAPLAPPATSLPVVSHHSNMQALPSVGSSSSMDTMDTMSNMSGMSHHPQQTQHSPIAIPSSLSEPFSTSNMQQSPHQQQPVMSSMPMSSLPSSSASSMIISSSPMHHSQHQTPISSMMDTNPVQQSPTIMHPATVHLHQQQQQVVSQHQQVVSQHQVQPQMQEMVSMAQSPQQHMMMGGPQQAQQPIHSMAQIPHSMAQIPHSMAQQQPHSMAQQQQQLPHSMGHPHMNTPVSSMSQPPTSMPMPPQQPRMAPPPPGAVPIGGAVMRPPGQYGMVQPNPGPQQPLNVQTMPHGPMPHPGMPPQPSPNAYPMNSPQFPPHTQEFSSSPQQSQQLPSPALSSDSQGSWTTAPPAGTVDSQPPAPTTPTPAASSATSSTQKNQLLKWESDEPLGENATIAMILYSNKNHPNLKPDYPVWSDRIKQIAKIWKTLPNEKRQQYVQQARENRTANRVTKQNKGSKKSTNSNNQPQGGAKNQSQSSVIVDHNLGGTAQSNILTGPNKAPTPPASQSPTMGASAAPVVPPPVGSQPTTPTTPHPPPPPQWRANATANTTVSLSTMGQLNPEPPATSSSSSSSSSSCTTDLVQNPNQSLLSGSSLTTPDPSPSLVGGQLHARLSQPPLVPGTNASAPPTTTLNLEVSVGSVEDPFSQQSQQQGQQQQPQPQTQPQQAPVSNQLRYLLQRGSTDKSVPAQSATTKLWVPEPEVPPNQQQAHNAQQQQQQQHPHPHPHGPPVGSQNSNPQFRHPLPPGMRPPPPNVQFNQPRPGQIMDPRMRMALPQRPEGHLQQGLPQHPQPPRPKGPMLAQGTVGPPSNPQPSSAPPTSQCGPELEKDLDIGMADEDLFNMGDDFNIMEFNDTLDELQNDEVKSAPDTGEKLPTSGPTTPGGSAPPPYTSAPAVRGPPPPYPGGNKPLLTTTLIPCVTMGTNELGLIALTENLSQEGILIQDLANNPDIPTPILDTVSSASVTLTPNISASLASLPSSITRRQTPLLIQEQPLLLEDLVEQEKREQQKQQPNNPNANNVGPTQSQVSGQNHGGGILPPNVVRFPPHMGQPRPVGQMGMNPQPQPGGPSGAVQWANPSGHPQEVTLQQRGPDQVGIIPNNPNGPSGGPHPALPPARNETPVPQPPPFVSNPAPPVPPENPANDEDRQKVAKYEEWLTHQEQAIQEQLQFYDREITKLRKQRKSLNSKQRTMRKNGGDLSPMDQSELDRVSAATADMQKMLEKFRKQSRQHAMIANDHRNKQDKAKAQQGTANGPPAQPTPPSTSLPPPPQPATQSAPVSMGPGVPHQQPQHHPGQGQTQMGQPPMQQQQQPQLPPGMVHVQRAPMAMGGQPQMQQQHVMMQRMPGQHPQQQMMGMQRMPQFQPNQMQMQQRLPMQQHPQQRMAMNPQVSMHQQQQQQQHQQRMNMIRMHQGQPQMMGQQSVPARAQMIGRMPSPVHPGAMGSPGPNGPQMSPRPMNPNQQSPHSMGGQPSPQSYPATSPGPSSVRPQGMTSPMHMSSSSPLPSPGPNQSPQPAMSPSPSQFHAPHPGMHPGQQYPNAQSPHGHQPSPRMSHDDNHPFSPGGMPPQRPLNTVSPGMGGSPGTQHISPQGTPRHGSPQPQMVGMRPPMMADSRGRFIRPSGIIAGKDMRPRMMHPGQQMIGQRPSPPGFMQMSHQGGPRQVMMRQPGSSPQYTGGSPGHVMSPQPHIMNQRRPPSAGGSVPSPAGDRPITPQTPRTPGPPTPGQMSQPPTPQPSNTSTASNVETHTSSTAVPRQVSSVIMPNSTSIAVMSTAGNTSTPTTVTPGAFTTTTLANVPNTIMPANVPSVAPAVEVSQMPPSSAHQSNIGIPGGFNPRENIGVTRMLGLASSNVGAGITSAKYPSGNSGLAADSGAPVSAPPPMPPISNVTQASPDLKSAALDAKVAAGISQVVSAAHVLTSPLTQVPPLAPPSSDVVAPKSSTVGNTNSTLMMSASSVSTAGTVRHNALSVNSTNAVLPTSVLQGSGPRMALSSATATSVTPTTSLLSQALTSASGSSSITTASSSSVETTVTTCADSEKIANSTANEGEHQNALLKQLLSSNSSSQSGNGPNSGPEGSGSSLEAQLDRPPAKDSKFQQFQQSGQSLSSLASKIPQPVSSGTPPSLATTSASGQGVPHLKLDVNAATALAAGEERNSISMSSSTKPSSQSGTSQSAQPLGGVIRMVALPNAPLPQPPVSNPSVSLAGADTSAQSQGNLPNQSLLNLPTEPVPHSSLVEPKTSGPENPPESQQPQTQPQKSQQKTLPESQQPQQQQHKQQQLQQAQAQQEQRQQQPLQPPPPPPPQPQPPQVAPAQTSTSGGPQQNQGDPQARFQPRMPVPGVGMGPQAPRPAHPTISQSVTGNAQLPHSQQSQSMMRPQGNVKTNTPQGQPQSQLQGLLQQQTLVQQRMQMVHGPQQQMIMGQMRQQGPLPPQMRGQIHPQHMQNRFRMQQMHPEQQQVRPRYPMPAGPMGADPMHQPIRSNMMTQGVSVQQGPPGMVGGPMQPRMPPPGMTNNLRLHIPPQGSMMPGAPGTPTSSQPSPSLTPRSESGEGDFMDINSSRGHTPCPGDPFENSGASTPTEGFYPNGEPPHKMLKRRTSQQKRRQSQGGKEGGPQAKKRARKGSKVDETDFDSYMESIGHQLKNLPPVQTIEPKLNHYYNACAVFGSGEMPKMFGMDVDTRTGCLEGSIKESNLKGQGDYYNVLPFGQQPPVPDIPVVVIKQRGFYKQEFENRHNERKPSDARSSSPDLFYCSSPEPEPVTKEREGVLKPWKDMEPDDSDEEMPSAPPEHPEIKEENDLDCKQDKAKAAKFIERPYTPDLELVKPIIVKPKPKQLITQKDLDEDNDEDAKENRFDDYISKAKAKSWLPNRTNGSFTSITMTIGPNGSRERVLKALNGLAKLLKIDAPKHWILEDKNGYKDVFRTRRIEEGDGESMELLNVLTSGSKLCRNCDMVLLDKKVKHKTTDLPFLSKQEREDCAHIYFCNSDCYFQFAINRTGGKDKEKVSSLDQLAEYQKEKVKEKERNERLLKKEDTSDGLETETHKGKTYRSWSSSLTQAKKYKKLNENDLTQMMFRMGLTLMPPREVDDGRVCLFCHMRGDAAADGPARLLNYDVGKWVHLNCALWSEEVYETVSGALVNVETALKNGASLYCKLCEKNGATVKCWKVRCTNTYHVGCANKDRATFYKNKSVYCHQHTPKGEKDQELTTLAVYRRVYIERDENRQVAKVMTQGCDQHVMRIGSLIFLNIGQLLPRQLHNFHTQDYIFPIGFKVLRLFWSLKEVNKRCAYACIIAEKDGKPEFQVIFNEGHKEEERVFTDSTAKGAWDQVLTLIDQARRDQGLVKVFPNYISGEDLFGLNEPNITKVLESLPGIESLTDYNFKYGRNPLLELPLAVNPTGCARSEPKMHTNVKRVHNFQRSAGSSSRKEPAGNLGRAAKENVPIMIGLETTGPYSKNFVQSKSSQYRKMKQEWRQNVVLARSKIQGLGLYAARDLEKHQMIIEYIGEVIRSDLTDIREKRYEAANRGIYMFRLDDNRVLDATMCGGMARYINHSCDPNCVTECVEVDRDLHIIIFANRRIQRGEELCYDYKFDFEDDDRIPCLCGAHNCRKWMN</sequence>
<dbReference type="GO" id="GO:0042800">
    <property type="term" value="F:histone H3K4 methyltransferase activity"/>
    <property type="evidence" value="ECO:0007669"/>
    <property type="project" value="TreeGrafter"/>
</dbReference>
<feature type="region of interest" description="Disordered" evidence="16">
    <location>
        <begin position="702"/>
        <end position="746"/>
    </location>
</feature>
<dbReference type="PROSITE" id="PS51805">
    <property type="entry name" value="EPHD"/>
    <property type="match status" value="1"/>
</dbReference>
<feature type="compositionally biased region" description="Polar residues" evidence="16">
    <location>
        <begin position="2512"/>
        <end position="2522"/>
    </location>
</feature>
<dbReference type="GO" id="GO:0032259">
    <property type="term" value="P:methylation"/>
    <property type="evidence" value="ECO:0007669"/>
    <property type="project" value="UniProtKB-KW"/>
</dbReference>
<feature type="compositionally biased region" description="Pro residues" evidence="16">
    <location>
        <begin position="2993"/>
        <end position="3007"/>
    </location>
</feature>
<feature type="compositionally biased region" description="Low complexity" evidence="16">
    <location>
        <begin position="2501"/>
        <end position="2511"/>
    </location>
</feature>
<dbReference type="Pfam" id="PF13771">
    <property type="entry name" value="zf-HC5HC2H"/>
    <property type="match status" value="1"/>
</dbReference>
<evidence type="ECO:0000256" key="8">
    <source>
        <dbReference type="ARBA" id="ARBA00022771"/>
    </source>
</evidence>
<feature type="region of interest" description="Disordered" evidence="16">
    <location>
        <begin position="2135"/>
        <end position="2162"/>
    </location>
</feature>
<evidence type="ECO:0000256" key="7">
    <source>
        <dbReference type="ARBA" id="ARBA00022737"/>
    </source>
</evidence>
<feature type="compositionally biased region" description="Low complexity" evidence="16">
    <location>
        <begin position="2081"/>
        <end position="2097"/>
    </location>
</feature>
<evidence type="ECO:0000256" key="9">
    <source>
        <dbReference type="ARBA" id="ARBA00022833"/>
    </source>
</evidence>
<dbReference type="Gene3D" id="2.170.270.10">
    <property type="entry name" value="SET domain"/>
    <property type="match status" value="1"/>
</dbReference>
<evidence type="ECO:0000256" key="4">
    <source>
        <dbReference type="ARBA" id="ARBA00022679"/>
    </source>
</evidence>
<dbReference type="OMA" id="AWSERCK"/>
<feature type="compositionally biased region" description="Basic and acidic residues" evidence="16">
    <location>
        <begin position="4275"/>
        <end position="4286"/>
    </location>
</feature>
<feature type="domain" description="PHD-type" evidence="17">
    <location>
        <begin position="956"/>
        <end position="1011"/>
    </location>
</feature>
<feature type="compositionally biased region" description="Polar residues" evidence="16">
    <location>
        <begin position="3842"/>
        <end position="3872"/>
    </location>
</feature>
<dbReference type="GO" id="GO:0008270">
    <property type="term" value="F:zinc ion binding"/>
    <property type="evidence" value="ECO:0007669"/>
    <property type="project" value="UniProtKB-KW"/>
</dbReference>
<dbReference type="PROSITE" id="PS50016">
    <property type="entry name" value="ZF_PHD_2"/>
    <property type="match status" value="3"/>
</dbReference>
<dbReference type="Pfam" id="PF13832">
    <property type="entry name" value="zf-HC5HC2H_2"/>
    <property type="match status" value="1"/>
</dbReference>
<evidence type="ECO:0000313" key="21">
    <source>
        <dbReference type="EMBL" id="TRY68743.1"/>
    </source>
</evidence>
<keyword evidence="22" id="KW-1185">Reference proteome</keyword>
<feature type="compositionally biased region" description="Pro residues" evidence="16">
    <location>
        <begin position="2235"/>
        <end position="2246"/>
    </location>
</feature>
<dbReference type="FunFam" id="3.30.40.10:FF:000002">
    <property type="entry name" value="Histone-lysine N-methyltransferase"/>
    <property type="match status" value="1"/>
</dbReference>
<keyword evidence="5" id="KW-0949">S-adenosyl-L-methionine</keyword>
<evidence type="ECO:0000259" key="20">
    <source>
        <dbReference type="PROSITE" id="PS51805"/>
    </source>
</evidence>
<feature type="compositionally biased region" description="Basic and acidic residues" evidence="16">
    <location>
        <begin position="4216"/>
        <end position="4227"/>
    </location>
</feature>
<feature type="compositionally biased region" description="Basic residues" evidence="16">
    <location>
        <begin position="4078"/>
        <end position="4091"/>
    </location>
</feature>
<dbReference type="InterPro" id="IPR001965">
    <property type="entry name" value="Znf_PHD"/>
</dbReference>
<feature type="compositionally biased region" description="Polar residues" evidence="16">
    <location>
        <begin position="3604"/>
        <end position="3620"/>
    </location>
</feature>
<evidence type="ECO:0000259" key="18">
    <source>
        <dbReference type="PROSITE" id="PS50280"/>
    </source>
</evidence>
<feature type="compositionally biased region" description="Basic and acidic residues" evidence="16">
    <location>
        <begin position="2727"/>
        <end position="2737"/>
    </location>
</feature>
<dbReference type="GO" id="GO:0005700">
    <property type="term" value="C:polytene chromosome"/>
    <property type="evidence" value="ECO:0007669"/>
    <property type="project" value="UniProtKB-ARBA"/>
</dbReference>
<accession>A0A553NTJ3</accession>
<dbReference type="SUPFAM" id="SSF47095">
    <property type="entry name" value="HMG-box"/>
    <property type="match status" value="1"/>
</dbReference>
<dbReference type="PROSITE" id="PS50868">
    <property type="entry name" value="POST_SET"/>
    <property type="match status" value="1"/>
</dbReference>
<evidence type="ECO:0000256" key="1">
    <source>
        <dbReference type="ARBA" id="ARBA00004123"/>
    </source>
</evidence>
<evidence type="ECO:0000256" key="2">
    <source>
        <dbReference type="ARBA" id="ARBA00022553"/>
    </source>
</evidence>
<feature type="domain" description="PHD-type" evidence="20">
    <location>
        <begin position="4575"/>
        <end position="4683"/>
    </location>
</feature>
<keyword evidence="8 14" id="KW-0863">Zinc-finger</keyword>
<feature type="compositionally biased region" description="Low complexity" evidence="16">
    <location>
        <begin position="1700"/>
        <end position="1713"/>
    </location>
</feature>
<feature type="compositionally biased region" description="Polar residues" evidence="16">
    <location>
        <begin position="1960"/>
        <end position="1969"/>
    </location>
</feature>
<feature type="compositionally biased region" description="Pro residues" evidence="16">
    <location>
        <begin position="1732"/>
        <end position="1750"/>
    </location>
</feature>
<feature type="coiled-coil region" evidence="15">
    <location>
        <begin position="1286"/>
        <end position="1325"/>
    </location>
</feature>
<feature type="compositionally biased region" description="Pro residues" evidence="16">
    <location>
        <begin position="2011"/>
        <end position="2033"/>
    </location>
</feature>
<dbReference type="Pfam" id="PF00856">
    <property type="entry name" value="SET"/>
    <property type="match status" value="1"/>
</dbReference>
<feature type="region of interest" description="Disordered" evidence="16">
    <location>
        <begin position="1534"/>
        <end position="1589"/>
    </location>
</feature>
<evidence type="ECO:0000256" key="3">
    <source>
        <dbReference type="ARBA" id="ARBA00022603"/>
    </source>
</evidence>
<dbReference type="CDD" id="cd15510">
    <property type="entry name" value="PHD2_KMT2C_like"/>
    <property type="match status" value="1"/>
</dbReference>
<dbReference type="PROSITE" id="PS51543">
    <property type="entry name" value="FYRC"/>
    <property type="match status" value="1"/>
</dbReference>
<comment type="caution">
    <text evidence="21">The sequence shown here is derived from an EMBL/GenBank/DDBJ whole genome shotgun (WGS) entry which is preliminary data.</text>
</comment>
<feature type="compositionally biased region" description="Polar residues" evidence="16">
    <location>
        <begin position="1539"/>
        <end position="1560"/>
    </location>
</feature>
<feature type="compositionally biased region" description="Polar residues" evidence="16">
    <location>
        <begin position="372"/>
        <end position="383"/>
    </location>
</feature>
<dbReference type="SUPFAM" id="SSF82199">
    <property type="entry name" value="SET domain"/>
    <property type="match status" value="1"/>
</dbReference>
<dbReference type="CDD" id="cd19171">
    <property type="entry name" value="SET_KMT2C_2D"/>
    <property type="match status" value="1"/>
</dbReference>
<feature type="region of interest" description="Disordered" evidence="16">
    <location>
        <begin position="2921"/>
        <end position="3096"/>
    </location>
</feature>
<feature type="compositionally biased region" description="Low complexity" evidence="16">
    <location>
        <begin position="2366"/>
        <end position="2375"/>
    </location>
</feature>
<dbReference type="Gene3D" id="1.10.30.10">
    <property type="entry name" value="High mobility group box domain"/>
    <property type="match status" value="1"/>
</dbReference>
<dbReference type="Gene3D" id="3.30.40.10">
    <property type="entry name" value="Zinc/RING finger domain, C3HC4 (zinc finger)"/>
    <property type="match status" value="5"/>
</dbReference>
<dbReference type="PROSITE" id="PS51542">
    <property type="entry name" value="FYRN"/>
    <property type="match status" value="1"/>
</dbReference>
<feature type="domain" description="Post-SET" evidence="19">
    <location>
        <begin position="5082"/>
        <end position="5098"/>
    </location>
</feature>
<feature type="compositionally biased region" description="Low complexity" evidence="16">
    <location>
        <begin position="2197"/>
        <end position="2213"/>
    </location>
</feature>
<feature type="compositionally biased region" description="Low complexity" evidence="16">
    <location>
        <begin position="761"/>
        <end position="782"/>
    </location>
</feature>
<feature type="region of interest" description="Disordered" evidence="16">
    <location>
        <begin position="4508"/>
        <end position="4529"/>
    </location>
</feature>
<feature type="compositionally biased region" description="Polar residues" evidence="16">
    <location>
        <begin position="2036"/>
        <end position="2051"/>
    </location>
</feature>
<keyword evidence="11" id="KW-0805">Transcription regulation</keyword>
<evidence type="ECO:0000256" key="12">
    <source>
        <dbReference type="ARBA" id="ARBA00023163"/>
    </source>
</evidence>
<feature type="compositionally biased region" description="Low complexity" evidence="16">
    <location>
        <begin position="4018"/>
        <end position="4033"/>
    </location>
</feature>
<feature type="domain" description="PHD-type" evidence="17">
    <location>
        <begin position="858"/>
        <end position="911"/>
    </location>
</feature>
<feature type="region of interest" description="Disordered" evidence="16">
    <location>
        <begin position="2356"/>
        <end position="2395"/>
    </location>
</feature>
<keyword evidence="7" id="KW-0677">Repeat</keyword>
<feature type="region of interest" description="Disordered" evidence="16">
    <location>
        <begin position="3996"/>
        <end position="4114"/>
    </location>
</feature>
<feature type="compositionally biased region" description="Acidic residues" evidence="16">
    <location>
        <begin position="1118"/>
        <end position="1130"/>
    </location>
</feature>
<feature type="region of interest" description="Disordered" evidence="16">
    <location>
        <begin position="1700"/>
        <end position="1872"/>
    </location>
</feature>
<feature type="compositionally biased region" description="Polar residues" evidence="16">
    <location>
        <begin position="2070"/>
        <end position="2080"/>
    </location>
</feature>
<comment type="subcellular location">
    <subcellularLocation>
        <location evidence="1">Nucleus</location>
    </subcellularLocation>
</comment>
<feature type="compositionally biased region" description="Polar residues" evidence="16">
    <location>
        <begin position="3697"/>
        <end position="3712"/>
    </location>
</feature>
<keyword evidence="3" id="KW-0489">Methyltransferase</keyword>
<feature type="region of interest" description="Disordered" evidence="16">
    <location>
        <begin position="3549"/>
        <end position="3622"/>
    </location>
</feature>
<feature type="region of interest" description="Disordered" evidence="16">
    <location>
        <begin position="4216"/>
        <end position="4286"/>
    </location>
</feature>
<feature type="region of interest" description="Disordered" evidence="16">
    <location>
        <begin position="2191"/>
        <end position="2258"/>
    </location>
</feature>
<dbReference type="InterPro" id="IPR019787">
    <property type="entry name" value="Znf_PHD-finger"/>
</dbReference>
<feature type="region of interest" description="Disordered" evidence="16">
    <location>
        <begin position="3639"/>
        <end position="3883"/>
    </location>
</feature>
<feature type="region of interest" description="Disordered" evidence="16">
    <location>
        <begin position="2270"/>
        <end position="2318"/>
    </location>
</feature>
<evidence type="ECO:0000259" key="17">
    <source>
        <dbReference type="PROSITE" id="PS50016"/>
    </source>
</evidence>
<keyword evidence="12" id="KW-0804">Transcription</keyword>
<dbReference type="STRING" id="6832.A0A553NTJ3"/>
<feature type="region of interest" description="Disordered" evidence="16">
    <location>
        <begin position="1981"/>
        <end position="2101"/>
    </location>
</feature>
<dbReference type="Pfam" id="PF05965">
    <property type="entry name" value="FYRC"/>
    <property type="match status" value="1"/>
</dbReference>
<feature type="region of interest" description="Disordered" evidence="16">
    <location>
        <begin position="1453"/>
        <end position="1477"/>
    </location>
</feature>
<dbReference type="InterPro" id="IPR003888">
    <property type="entry name" value="FYrich_N"/>
</dbReference>
<feature type="region of interest" description="Disordered" evidence="16">
    <location>
        <begin position="1192"/>
        <end position="1231"/>
    </location>
</feature>
<dbReference type="SMART" id="SM00542">
    <property type="entry name" value="FYRC"/>
    <property type="match status" value="1"/>
</dbReference>
<dbReference type="PROSITE" id="PS50280">
    <property type="entry name" value="SET"/>
    <property type="match status" value="1"/>
</dbReference>
<feature type="compositionally biased region" description="Pro residues" evidence="16">
    <location>
        <begin position="2613"/>
        <end position="2631"/>
    </location>
</feature>
<organism evidence="21 22">
    <name type="scientific">Tigriopus californicus</name>
    <name type="common">Marine copepod</name>
    <dbReference type="NCBI Taxonomy" id="6832"/>
    <lineage>
        <taxon>Eukaryota</taxon>
        <taxon>Metazoa</taxon>
        <taxon>Ecdysozoa</taxon>
        <taxon>Arthropoda</taxon>
        <taxon>Crustacea</taxon>
        <taxon>Multicrustacea</taxon>
        <taxon>Hexanauplia</taxon>
        <taxon>Copepoda</taxon>
        <taxon>Harpacticoida</taxon>
        <taxon>Harpacticidae</taxon>
        <taxon>Tigriopus</taxon>
    </lineage>
</organism>
<keyword evidence="15" id="KW-0175">Coiled coil</keyword>
<dbReference type="CDD" id="cd15512">
    <property type="entry name" value="PHD4_KMT2C_like"/>
    <property type="match status" value="1"/>
</dbReference>
<feature type="region of interest" description="Disordered" evidence="16">
    <location>
        <begin position="2671"/>
        <end position="2806"/>
    </location>
</feature>
<evidence type="ECO:0000256" key="10">
    <source>
        <dbReference type="ARBA" id="ARBA00022853"/>
    </source>
</evidence>
<feature type="compositionally biased region" description="Basic and acidic residues" evidence="16">
    <location>
        <begin position="35"/>
        <end position="53"/>
    </location>
</feature>
<feature type="compositionally biased region" description="Pro residues" evidence="16">
    <location>
        <begin position="2747"/>
        <end position="2763"/>
    </location>
</feature>
<evidence type="ECO:0000256" key="13">
    <source>
        <dbReference type="ARBA" id="ARBA00023242"/>
    </source>
</evidence>
<dbReference type="CDD" id="cd15514">
    <property type="entry name" value="PHD6_KMT2C_like"/>
    <property type="match status" value="1"/>
</dbReference>
<feature type="compositionally biased region" description="Pro residues" evidence="16">
    <location>
        <begin position="1785"/>
        <end position="1799"/>
    </location>
</feature>
<feature type="region of interest" description="Disordered" evidence="16">
    <location>
        <begin position="2494"/>
        <end position="2641"/>
    </location>
</feature>
<evidence type="ECO:0000256" key="5">
    <source>
        <dbReference type="ARBA" id="ARBA00022691"/>
    </source>
</evidence>
<reference evidence="21 22" key="1">
    <citation type="journal article" date="2018" name="Nat. Ecol. Evol.">
        <title>Genomic signatures of mitonuclear coevolution across populations of Tigriopus californicus.</title>
        <authorList>
            <person name="Barreto F.S."/>
            <person name="Watson E.T."/>
            <person name="Lima T.G."/>
            <person name="Willett C.S."/>
            <person name="Edmands S."/>
            <person name="Li W."/>
            <person name="Burton R.S."/>
        </authorList>
    </citation>
    <scope>NUCLEOTIDE SEQUENCE [LARGE SCALE GENOMIC DNA]</scope>
    <source>
        <strain evidence="21 22">San Diego</strain>
    </source>
</reference>
<dbReference type="SMART" id="SM00541">
    <property type="entry name" value="FYRN"/>
    <property type="match status" value="1"/>
</dbReference>
<dbReference type="SMART" id="SM00317">
    <property type="entry name" value="SET"/>
    <property type="match status" value="1"/>
</dbReference>
<dbReference type="SMART" id="SM00508">
    <property type="entry name" value="PostSET"/>
    <property type="match status" value="1"/>
</dbReference>
<feature type="region of interest" description="Disordered" evidence="16">
    <location>
        <begin position="352"/>
        <end position="385"/>
    </location>
</feature>
<keyword evidence="2" id="KW-0597">Phosphoprotein</keyword>
<feature type="compositionally biased region" description="Low complexity" evidence="16">
    <location>
        <begin position="3584"/>
        <end position="3600"/>
    </location>
</feature>
<evidence type="ECO:0000256" key="14">
    <source>
        <dbReference type="PROSITE-ProRule" id="PRU00146"/>
    </source>
</evidence>
<dbReference type="SMART" id="SM00249">
    <property type="entry name" value="PHD"/>
    <property type="match status" value="4"/>
</dbReference>
<feature type="compositionally biased region" description="Low complexity" evidence="16">
    <location>
        <begin position="3644"/>
        <end position="3662"/>
    </location>
</feature>
<feature type="compositionally biased region" description="Low complexity" evidence="16">
    <location>
        <begin position="2983"/>
        <end position="2992"/>
    </location>
</feature>
<feature type="region of interest" description="Disordered" evidence="16">
    <location>
        <begin position="1258"/>
        <end position="1280"/>
    </location>
</feature>
<feature type="compositionally biased region" description="Low complexity" evidence="16">
    <location>
        <begin position="1858"/>
        <end position="1868"/>
    </location>
</feature>
<feature type="region of interest" description="Disordered" evidence="16">
    <location>
        <begin position="159"/>
        <end position="229"/>
    </location>
</feature>
<dbReference type="Pfam" id="PF05964">
    <property type="entry name" value="FYRN"/>
    <property type="match status" value="1"/>
</dbReference>
<feature type="compositionally biased region" description="Low complexity" evidence="16">
    <location>
        <begin position="2764"/>
        <end position="2806"/>
    </location>
</feature>
<feature type="compositionally biased region" description="Low complexity" evidence="16">
    <location>
        <begin position="159"/>
        <end position="175"/>
    </location>
</feature>
<dbReference type="Gene3D" id="3.30.160.360">
    <property type="match status" value="1"/>
</dbReference>
<dbReference type="PANTHER" id="PTHR45888:SF6">
    <property type="entry name" value="HL01030P-RELATED"/>
    <property type="match status" value="1"/>
</dbReference>
<feature type="region of interest" description="Disordered" evidence="16">
    <location>
        <begin position="1393"/>
        <end position="1418"/>
    </location>
</feature>
<dbReference type="InterPro" id="IPR001214">
    <property type="entry name" value="SET_dom"/>
</dbReference>
<evidence type="ECO:0000256" key="15">
    <source>
        <dbReference type="SAM" id="Coils"/>
    </source>
</evidence>
<dbReference type="Pfam" id="PF00628">
    <property type="entry name" value="PHD"/>
    <property type="match status" value="1"/>
</dbReference>
<feature type="compositionally biased region" description="Basic and acidic residues" evidence="16">
    <location>
        <begin position="4245"/>
        <end position="4260"/>
    </location>
</feature>
<feature type="compositionally biased region" description="Low complexity" evidence="16">
    <location>
        <begin position="2060"/>
        <end position="2069"/>
    </location>
</feature>
<gene>
    <name evidence="21" type="ORF">TCAL_02490</name>
</gene>
<feature type="compositionally biased region" description="Low complexity" evidence="16">
    <location>
        <begin position="1944"/>
        <end position="1959"/>
    </location>
</feature>
<keyword evidence="6" id="KW-0479">Metal-binding</keyword>
<feature type="compositionally biased region" description="Basic and acidic residues" evidence="16">
    <location>
        <begin position="1206"/>
        <end position="1221"/>
    </location>
</feature>
<feature type="compositionally biased region" description="Low complexity" evidence="16">
    <location>
        <begin position="1816"/>
        <end position="1835"/>
    </location>
</feature>
<feature type="compositionally biased region" description="Low complexity" evidence="16">
    <location>
        <begin position="3738"/>
        <end position="3782"/>
    </location>
</feature>
<feature type="compositionally biased region" description="Basic residues" evidence="16">
    <location>
        <begin position="1222"/>
        <end position="1231"/>
    </location>
</feature>
<evidence type="ECO:0008006" key="23">
    <source>
        <dbReference type="Google" id="ProtNLM"/>
    </source>
</evidence>
<feature type="region of interest" description="Disordered" evidence="16">
    <location>
        <begin position="761"/>
        <end position="787"/>
    </location>
</feature>
<dbReference type="Proteomes" id="UP000318571">
    <property type="component" value="Chromosome 1"/>
</dbReference>
<keyword evidence="4" id="KW-0808">Transferase</keyword>
<proteinExistence type="predicted"/>
<dbReference type="GO" id="GO:0003713">
    <property type="term" value="F:transcription coactivator activity"/>
    <property type="evidence" value="ECO:0007669"/>
    <property type="project" value="TreeGrafter"/>
</dbReference>
<feature type="compositionally biased region" description="Pro residues" evidence="16">
    <location>
        <begin position="3783"/>
        <end position="3798"/>
    </location>
</feature>
<feature type="compositionally biased region" description="Low complexity" evidence="16">
    <location>
        <begin position="2140"/>
        <end position="2159"/>
    </location>
</feature>
<keyword evidence="13" id="KW-0539">Nucleus</keyword>
<feature type="compositionally biased region" description="Polar residues" evidence="16">
    <location>
        <begin position="2948"/>
        <end position="2982"/>
    </location>
</feature>
<feature type="compositionally biased region" description="Basic residues" evidence="16">
    <location>
        <begin position="2671"/>
        <end position="2684"/>
    </location>
</feature>
<dbReference type="FunFam" id="3.30.40.10:FF:000852">
    <property type="entry name" value="Histone-lysine N-methyltransferase 2C"/>
    <property type="match status" value="1"/>
</dbReference>
<dbReference type="SUPFAM" id="SSF57903">
    <property type="entry name" value="FYVE/PHD zinc finger"/>
    <property type="match status" value="3"/>
</dbReference>
<feature type="region of interest" description="Disordered" evidence="16">
    <location>
        <begin position="1"/>
        <end position="80"/>
    </location>
</feature>
<feature type="compositionally biased region" description="Low complexity" evidence="16">
    <location>
        <begin position="1561"/>
        <end position="1589"/>
    </location>
</feature>
<evidence type="ECO:0000256" key="6">
    <source>
        <dbReference type="ARBA" id="ARBA00022723"/>
    </source>
</evidence>
<evidence type="ECO:0000256" key="16">
    <source>
        <dbReference type="SAM" id="MobiDB-lite"/>
    </source>
</evidence>
<feature type="domain" description="SET" evidence="18">
    <location>
        <begin position="4959"/>
        <end position="5075"/>
    </location>
</feature>
<feature type="region of interest" description="Disordered" evidence="16">
    <location>
        <begin position="1929"/>
        <end position="1969"/>
    </location>
</feature>
<feature type="compositionally biased region" description="Low complexity" evidence="16">
    <location>
        <begin position="3873"/>
        <end position="3883"/>
    </location>
</feature>
<evidence type="ECO:0000259" key="19">
    <source>
        <dbReference type="PROSITE" id="PS50868"/>
    </source>
</evidence>
<feature type="compositionally biased region" description="Pro residues" evidence="16">
    <location>
        <begin position="2376"/>
        <end position="2395"/>
    </location>
</feature>
<feature type="compositionally biased region" description="Gly residues" evidence="16">
    <location>
        <begin position="1100"/>
        <end position="1111"/>
    </location>
</feature>
<feature type="compositionally biased region" description="Acidic residues" evidence="16">
    <location>
        <begin position="1393"/>
        <end position="1415"/>
    </location>
</feature>
<feature type="compositionally biased region" description="Pro residues" evidence="16">
    <location>
        <begin position="3204"/>
        <end position="3222"/>
    </location>
</feature>
<dbReference type="InterPro" id="IPR034732">
    <property type="entry name" value="EPHD"/>
</dbReference>
<feature type="region of interest" description="Disordered" evidence="16">
    <location>
        <begin position="3127"/>
        <end position="3247"/>
    </location>
</feature>
<dbReference type="InterPro" id="IPR011011">
    <property type="entry name" value="Znf_FYVE_PHD"/>
</dbReference>
<feature type="compositionally biased region" description="Polar residues" evidence="16">
    <location>
        <begin position="3229"/>
        <end position="3247"/>
    </location>
</feature>
<dbReference type="InterPro" id="IPR036910">
    <property type="entry name" value="HMG_box_dom_sf"/>
</dbReference>
<dbReference type="GO" id="GO:0044666">
    <property type="term" value="C:MLL3/4 complex"/>
    <property type="evidence" value="ECO:0007669"/>
    <property type="project" value="TreeGrafter"/>
</dbReference>
<dbReference type="InterPro" id="IPR003616">
    <property type="entry name" value="Post-SET_dom"/>
</dbReference>